<protein>
    <submittedName>
        <fullName evidence="2">Crp/Fnr family transcriptional regulator</fullName>
    </submittedName>
</protein>
<organism evidence="2 3">
    <name type="scientific">Pedobacter frigiditerrae</name>
    <dbReference type="NCBI Taxonomy" id="2530452"/>
    <lineage>
        <taxon>Bacteria</taxon>
        <taxon>Pseudomonadati</taxon>
        <taxon>Bacteroidota</taxon>
        <taxon>Sphingobacteriia</taxon>
        <taxon>Sphingobacteriales</taxon>
        <taxon>Sphingobacteriaceae</taxon>
        <taxon>Pedobacter</taxon>
    </lineage>
</organism>
<evidence type="ECO:0000313" key="3">
    <source>
        <dbReference type="Proteomes" id="UP000292884"/>
    </source>
</evidence>
<name>A0A4R0N3Z4_9SPHI</name>
<dbReference type="Gene3D" id="2.60.120.10">
    <property type="entry name" value="Jelly Rolls"/>
    <property type="match status" value="1"/>
</dbReference>
<gene>
    <name evidence="2" type="ORF">EZ428_06110</name>
</gene>
<evidence type="ECO:0000313" key="2">
    <source>
        <dbReference type="EMBL" id="TCC94611.1"/>
    </source>
</evidence>
<accession>A0A4R0N3Z4</accession>
<comment type="caution">
    <text evidence="2">The sequence shown here is derived from an EMBL/GenBank/DDBJ whole genome shotgun (WGS) entry which is preliminary data.</text>
</comment>
<dbReference type="InterPro" id="IPR018490">
    <property type="entry name" value="cNMP-bd_dom_sf"/>
</dbReference>
<reference evidence="2 3" key="1">
    <citation type="submission" date="2019-02" db="EMBL/GenBank/DDBJ databases">
        <title>Pedobacter sp. RP-1-13 sp. nov., isolated from Arctic soil.</title>
        <authorList>
            <person name="Dahal R.H."/>
        </authorList>
    </citation>
    <scope>NUCLEOTIDE SEQUENCE [LARGE SCALE GENOMIC DNA]</scope>
    <source>
        <strain evidence="2 3">RP-1-13</strain>
    </source>
</reference>
<sequence length="190" mass="21803">MFEPLFTYLELFQKIPSKDKETICQNTTFIKVKEGEILLQEGKAAKQMFFICKGILKIVSISEKGNEVIHFFLSENQFCTILKSFTENAVSTDSIHAACDSEIIVFQKDKLHSLYNTLPYFKSLLDNITKQALLNKISLRNSYIGEDATTRYQKFIVQQSNIALRVSQTDIASYLGITKQSLSRIRKNMH</sequence>
<dbReference type="EMBL" id="SJSK01000001">
    <property type="protein sequence ID" value="TCC94611.1"/>
    <property type="molecule type" value="Genomic_DNA"/>
</dbReference>
<proteinExistence type="predicted"/>
<evidence type="ECO:0000259" key="1">
    <source>
        <dbReference type="PROSITE" id="PS50042"/>
    </source>
</evidence>
<dbReference type="PROSITE" id="PS50042">
    <property type="entry name" value="CNMP_BINDING_3"/>
    <property type="match status" value="1"/>
</dbReference>
<dbReference type="Proteomes" id="UP000292884">
    <property type="component" value="Unassembled WGS sequence"/>
</dbReference>
<dbReference type="AlphaFoldDB" id="A0A4R0N3Z4"/>
<dbReference type="InterPro" id="IPR014710">
    <property type="entry name" value="RmlC-like_jellyroll"/>
</dbReference>
<keyword evidence="3" id="KW-1185">Reference proteome</keyword>
<feature type="domain" description="Cyclic nucleotide-binding" evidence="1">
    <location>
        <begin position="11"/>
        <end position="114"/>
    </location>
</feature>
<dbReference type="CDD" id="cd00038">
    <property type="entry name" value="CAP_ED"/>
    <property type="match status" value="1"/>
</dbReference>
<dbReference type="SUPFAM" id="SSF51206">
    <property type="entry name" value="cAMP-binding domain-like"/>
    <property type="match status" value="1"/>
</dbReference>
<dbReference type="InterPro" id="IPR000595">
    <property type="entry name" value="cNMP-bd_dom"/>
</dbReference>
<dbReference type="OrthoDB" id="758145at2"/>
<dbReference type="Pfam" id="PF00027">
    <property type="entry name" value="cNMP_binding"/>
    <property type="match status" value="1"/>
</dbReference>